<dbReference type="AlphaFoldDB" id="A0A8H7BUR3"/>
<protein>
    <submittedName>
        <fullName evidence="2">Uncharacterized protein</fullName>
    </submittedName>
</protein>
<name>A0A8H7BUR3_9FUNG</name>
<dbReference type="PANTHER" id="PTHR28002:SF1">
    <property type="entry name" value="MIOREX COMPLEX COMPONENT 11"/>
    <property type="match status" value="1"/>
</dbReference>
<dbReference type="Pfam" id="PF10306">
    <property type="entry name" value="FLILHELTA"/>
    <property type="match status" value="1"/>
</dbReference>
<reference evidence="2" key="1">
    <citation type="submission" date="2020-01" db="EMBL/GenBank/DDBJ databases">
        <title>Genome Sequencing of Three Apophysomyces-Like Fungal Strains Confirms a Novel Fungal Genus in the Mucoromycota with divergent Burkholderia-like Endosymbiotic Bacteria.</title>
        <authorList>
            <person name="Stajich J.E."/>
            <person name="Macias A.M."/>
            <person name="Carter-House D."/>
            <person name="Lovett B."/>
            <person name="Kasson L.R."/>
            <person name="Berry K."/>
            <person name="Grigoriev I."/>
            <person name="Chang Y."/>
            <person name="Spatafora J."/>
            <person name="Kasson M.T."/>
        </authorList>
    </citation>
    <scope>NUCLEOTIDE SEQUENCE</scope>
    <source>
        <strain evidence="2">NRRL A-21654</strain>
    </source>
</reference>
<keyword evidence="1" id="KW-0472">Membrane</keyword>
<sequence>MAAGWRKYAQQFRDKPASYVTTFAVLHEVTAIVPFPFIYYVLDRVSWEVPVPDEVVAEGNRIMSKLRARYGYEPLEPQNRVMVNLATTYAIVKVLMPLRVAASVSMTPFFAERLVGPVLASVRRWFKRS</sequence>
<gene>
    <name evidence="2" type="ORF">EC973_009301</name>
</gene>
<keyword evidence="3" id="KW-1185">Reference proteome</keyword>
<dbReference type="Proteomes" id="UP000605846">
    <property type="component" value="Unassembled WGS sequence"/>
</dbReference>
<proteinExistence type="predicted"/>
<comment type="caution">
    <text evidence="2">The sequence shown here is derived from an EMBL/GenBank/DDBJ whole genome shotgun (WGS) entry which is preliminary data.</text>
</comment>
<dbReference type="PANTHER" id="PTHR28002">
    <property type="entry name" value="MIOREX COMPLEX COMPONENT 11"/>
    <property type="match status" value="1"/>
</dbReference>
<keyword evidence="1" id="KW-1133">Transmembrane helix</keyword>
<feature type="transmembrane region" description="Helical" evidence="1">
    <location>
        <begin position="20"/>
        <end position="42"/>
    </location>
</feature>
<organism evidence="2 3">
    <name type="scientific">Apophysomyces ossiformis</name>
    <dbReference type="NCBI Taxonomy" id="679940"/>
    <lineage>
        <taxon>Eukaryota</taxon>
        <taxon>Fungi</taxon>
        <taxon>Fungi incertae sedis</taxon>
        <taxon>Mucoromycota</taxon>
        <taxon>Mucoromycotina</taxon>
        <taxon>Mucoromycetes</taxon>
        <taxon>Mucorales</taxon>
        <taxon>Mucorineae</taxon>
        <taxon>Mucoraceae</taxon>
        <taxon>Apophysomyces</taxon>
    </lineage>
</organism>
<dbReference type="GO" id="GO:0005739">
    <property type="term" value="C:mitochondrion"/>
    <property type="evidence" value="ECO:0007669"/>
    <property type="project" value="TreeGrafter"/>
</dbReference>
<dbReference type="OrthoDB" id="5580261at2759"/>
<dbReference type="EMBL" id="JABAYA010000009">
    <property type="protein sequence ID" value="KAF7731537.1"/>
    <property type="molecule type" value="Genomic_DNA"/>
</dbReference>
<evidence type="ECO:0000313" key="3">
    <source>
        <dbReference type="Proteomes" id="UP000605846"/>
    </source>
</evidence>
<evidence type="ECO:0000256" key="1">
    <source>
        <dbReference type="SAM" id="Phobius"/>
    </source>
</evidence>
<keyword evidence="1" id="KW-0812">Transmembrane</keyword>
<evidence type="ECO:0000313" key="2">
    <source>
        <dbReference type="EMBL" id="KAF7731537.1"/>
    </source>
</evidence>
<dbReference type="InterPro" id="IPR018811">
    <property type="entry name" value="MRX11"/>
</dbReference>
<accession>A0A8H7BUR3</accession>